<dbReference type="GO" id="GO:0004604">
    <property type="term" value="F:phosphoadenylyl-sulfate reductase (thioredoxin) activity"/>
    <property type="evidence" value="ECO:0007669"/>
    <property type="project" value="TreeGrafter"/>
</dbReference>
<dbReference type="PANTHER" id="PTHR46509">
    <property type="entry name" value="PHOSPHOADENOSINE PHOSPHOSULFATE REDUCTASE"/>
    <property type="match status" value="1"/>
</dbReference>
<evidence type="ECO:0000256" key="2">
    <source>
        <dbReference type="ARBA" id="ARBA00024327"/>
    </source>
</evidence>
<dbReference type="PANTHER" id="PTHR46509:SF1">
    <property type="entry name" value="PHOSPHOADENOSINE PHOSPHOSULFATE REDUCTASE"/>
    <property type="match status" value="1"/>
</dbReference>
<evidence type="ECO:0000259" key="3">
    <source>
        <dbReference type="Pfam" id="PF01507"/>
    </source>
</evidence>
<protein>
    <submittedName>
        <fullName evidence="4">Phosphoadenosine phosphosulfate reductase family protein</fullName>
    </submittedName>
</protein>
<dbReference type="GO" id="GO:0019379">
    <property type="term" value="P:sulfate assimilation, phosphoadenylyl sulfate reduction by phosphoadenylyl-sulfate reductase (thioredoxin)"/>
    <property type="evidence" value="ECO:0007669"/>
    <property type="project" value="TreeGrafter"/>
</dbReference>
<dbReference type="Pfam" id="PF01507">
    <property type="entry name" value="PAPS_reduct"/>
    <property type="match status" value="1"/>
</dbReference>
<evidence type="ECO:0000313" key="4">
    <source>
        <dbReference type="EMBL" id="NER16166.1"/>
    </source>
</evidence>
<keyword evidence="5" id="KW-1185">Reference proteome</keyword>
<dbReference type="SUPFAM" id="SSF52402">
    <property type="entry name" value="Adenine nucleotide alpha hydrolases-like"/>
    <property type="match status" value="1"/>
</dbReference>
<comment type="caution">
    <text evidence="4">The sequence shown here is derived from an EMBL/GenBank/DDBJ whole genome shotgun (WGS) entry which is preliminary data.</text>
</comment>
<dbReference type="RefSeq" id="WP_164029416.1">
    <property type="nucleotide sequence ID" value="NZ_JAABOQ010000001.1"/>
</dbReference>
<comment type="pathway">
    <text evidence="2">Sulfur metabolism; hydrogen sulfide biosynthesis; sulfite from sulfate.</text>
</comment>
<dbReference type="InterPro" id="IPR002500">
    <property type="entry name" value="PAPS_reduct_dom"/>
</dbReference>
<dbReference type="Gene3D" id="3.40.50.620">
    <property type="entry name" value="HUPs"/>
    <property type="match status" value="1"/>
</dbReference>
<comment type="similarity">
    <text evidence="1">Belongs to the PAPS reductase family. CysH subfamily.</text>
</comment>
<accession>A0A6M0CEB0</accession>
<organism evidence="4 5">
    <name type="scientific">Spongiivirga citrea</name>
    <dbReference type="NCBI Taxonomy" id="1481457"/>
    <lineage>
        <taxon>Bacteria</taxon>
        <taxon>Pseudomonadati</taxon>
        <taxon>Bacteroidota</taxon>
        <taxon>Flavobacteriia</taxon>
        <taxon>Flavobacteriales</taxon>
        <taxon>Flavobacteriaceae</taxon>
        <taxon>Spongiivirga</taxon>
    </lineage>
</organism>
<dbReference type="GO" id="GO:0005737">
    <property type="term" value="C:cytoplasm"/>
    <property type="evidence" value="ECO:0007669"/>
    <property type="project" value="TreeGrafter"/>
</dbReference>
<evidence type="ECO:0000256" key="1">
    <source>
        <dbReference type="ARBA" id="ARBA00009732"/>
    </source>
</evidence>
<dbReference type="InterPro" id="IPR014729">
    <property type="entry name" value="Rossmann-like_a/b/a_fold"/>
</dbReference>
<proteinExistence type="inferred from homology"/>
<dbReference type="Proteomes" id="UP000474296">
    <property type="component" value="Unassembled WGS sequence"/>
</dbReference>
<name>A0A6M0CEB0_9FLAO</name>
<feature type="domain" description="Phosphoadenosine phosphosulphate reductase" evidence="3">
    <location>
        <begin position="29"/>
        <end position="181"/>
    </location>
</feature>
<dbReference type="AlphaFoldDB" id="A0A6M0CEB0"/>
<reference evidence="4 5" key="1">
    <citation type="submission" date="2020-01" db="EMBL/GenBank/DDBJ databases">
        <title>Spongiivirga citrea KCTC 32990T.</title>
        <authorList>
            <person name="Wang G."/>
        </authorList>
    </citation>
    <scope>NUCLEOTIDE SEQUENCE [LARGE SCALE GENOMIC DNA]</scope>
    <source>
        <strain evidence="4 5">KCTC 32990</strain>
    </source>
</reference>
<evidence type="ECO:0000313" key="5">
    <source>
        <dbReference type="Proteomes" id="UP000474296"/>
    </source>
</evidence>
<sequence length="207" mass="23843">MNIENINTLFRDKSINEVIEFANSSGKKLVITTNFRPYEVAILHAVTNVIPEIDVIWCDTGYNTPQTYKHAEYLIDRLNLNIDLYVPKQTSAHRDAVMGIPDIDSPLHGEFTNQVKLEPFKRAMAKHQPDIWFTNLRKGQTALRDSLDIFSQGKDGVLKVSPFYHWTDTQLDAYISEHDLPNEFKYYDPTKVLENRECGLHSNTISN</sequence>
<dbReference type="EMBL" id="JAABOQ010000001">
    <property type="protein sequence ID" value="NER16166.1"/>
    <property type="molecule type" value="Genomic_DNA"/>
</dbReference>
<gene>
    <name evidence="4" type="ORF">GWK10_03035</name>
</gene>